<dbReference type="InterPro" id="IPR015421">
    <property type="entry name" value="PyrdxlP-dep_Trfase_major"/>
</dbReference>
<evidence type="ECO:0000256" key="2">
    <source>
        <dbReference type="PIRSR" id="PIRSR000390-2"/>
    </source>
</evidence>
<protein>
    <recommendedName>
        <fullName evidence="6">Aminotransferase DegT</fullName>
    </recommendedName>
</protein>
<dbReference type="Pfam" id="PF01041">
    <property type="entry name" value="DegT_DnrJ_EryC1"/>
    <property type="match status" value="1"/>
</dbReference>
<dbReference type="CDD" id="cd00616">
    <property type="entry name" value="AHBA_syn"/>
    <property type="match status" value="1"/>
</dbReference>
<feature type="active site" description="Proton acceptor" evidence="1">
    <location>
        <position position="182"/>
    </location>
</feature>
<dbReference type="GO" id="GO:0000271">
    <property type="term" value="P:polysaccharide biosynthetic process"/>
    <property type="evidence" value="ECO:0007669"/>
    <property type="project" value="TreeGrafter"/>
</dbReference>
<dbReference type="PIRSF" id="PIRSF000390">
    <property type="entry name" value="PLP_StrS"/>
    <property type="match status" value="1"/>
</dbReference>
<dbReference type="InterPro" id="IPR015422">
    <property type="entry name" value="PyrdxlP-dep_Trfase_small"/>
</dbReference>
<dbReference type="InterPro" id="IPR000653">
    <property type="entry name" value="DegT/StrS_aminotransferase"/>
</dbReference>
<proteinExistence type="inferred from homology"/>
<dbReference type="SUPFAM" id="SSF53383">
    <property type="entry name" value="PLP-dependent transferases"/>
    <property type="match status" value="1"/>
</dbReference>
<dbReference type="InterPro" id="IPR015424">
    <property type="entry name" value="PyrdxlP-dep_Trfase"/>
</dbReference>
<keyword evidence="2 3" id="KW-0663">Pyridoxal phosphate</keyword>
<dbReference type="STRING" id="1797457.A2160_02830"/>
<comment type="caution">
    <text evidence="4">The sequence shown here is derived from an EMBL/GenBank/DDBJ whole genome shotgun (WGS) entry which is preliminary data.</text>
</comment>
<dbReference type="EMBL" id="MEZK01000010">
    <property type="protein sequence ID" value="OGD63390.1"/>
    <property type="molecule type" value="Genomic_DNA"/>
</dbReference>
<dbReference type="PANTHER" id="PTHR30244:SF34">
    <property type="entry name" value="DTDP-4-AMINO-4,6-DIDEOXYGALACTOSE TRANSAMINASE"/>
    <property type="match status" value="1"/>
</dbReference>
<dbReference type="GO" id="GO:0030170">
    <property type="term" value="F:pyridoxal phosphate binding"/>
    <property type="evidence" value="ECO:0007669"/>
    <property type="project" value="TreeGrafter"/>
</dbReference>
<dbReference type="Gene3D" id="3.90.1150.10">
    <property type="entry name" value="Aspartate Aminotransferase, domain 1"/>
    <property type="match status" value="1"/>
</dbReference>
<comment type="similarity">
    <text evidence="3">Belongs to the DegT/DnrJ/EryC1 family.</text>
</comment>
<dbReference type="Proteomes" id="UP000177006">
    <property type="component" value="Unassembled WGS sequence"/>
</dbReference>
<evidence type="ECO:0000313" key="5">
    <source>
        <dbReference type="Proteomes" id="UP000177006"/>
    </source>
</evidence>
<feature type="modified residue" description="N6-(pyridoxal phosphate)lysine" evidence="2">
    <location>
        <position position="182"/>
    </location>
</feature>
<name>A0A1F5E7U6_9BACT</name>
<reference evidence="4 5" key="1">
    <citation type="journal article" date="2016" name="Nat. Commun.">
        <title>Thousands of microbial genomes shed light on interconnected biogeochemical processes in an aquifer system.</title>
        <authorList>
            <person name="Anantharaman K."/>
            <person name="Brown C.T."/>
            <person name="Hug L.A."/>
            <person name="Sharon I."/>
            <person name="Castelle C.J."/>
            <person name="Probst A.J."/>
            <person name="Thomas B.C."/>
            <person name="Singh A."/>
            <person name="Wilkins M.J."/>
            <person name="Karaoz U."/>
            <person name="Brodie E.L."/>
            <person name="Williams K.H."/>
            <person name="Hubbard S.S."/>
            <person name="Banfield J.F."/>
        </authorList>
    </citation>
    <scope>NUCLEOTIDE SEQUENCE [LARGE SCALE GENOMIC DNA]</scope>
</reference>
<dbReference type="GO" id="GO:0008483">
    <property type="term" value="F:transaminase activity"/>
    <property type="evidence" value="ECO:0007669"/>
    <property type="project" value="TreeGrafter"/>
</dbReference>
<dbReference type="Gene3D" id="3.40.640.10">
    <property type="entry name" value="Type I PLP-dependent aspartate aminotransferase-like (Major domain)"/>
    <property type="match status" value="1"/>
</dbReference>
<evidence type="ECO:0000256" key="3">
    <source>
        <dbReference type="RuleBase" id="RU004508"/>
    </source>
</evidence>
<gene>
    <name evidence="4" type="ORF">A2160_02830</name>
</gene>
<organism evidence="4 5">
    <name type="scientific">Candidatus Beckwithbacteria bacterium RBG_13_42_9</name>
    <dbReference type="NCBI Taxonomy" id="1797457"/>
    <lineage>
        <taxon>Bacteria</taxon>
        <taxon>Candidatus Beckwithiibacteriota</taxon>
    </lineage>
</organism>
<sequence>MNISISAPTIDKKDEKAVKDCVKSGWISSAGPKLTEFSINFAKFIKRKYALPVSTGTAALHLALLSLGIKPDDEVIVPALTFVSPASMVTAIGAKPVFVDLAANSFFIDPEKLEEKISSRTKAIIVVHLYGYPAPMKQIIKIVQKYHLKVIEDCAEALGAKYLKRGVGTFGDWACFSFYGNKVITTGEGGMLATDNRTLYKKACLYSNHGMTQKKRYFHKVVGFNYRLTALQASLGISQLKKINYFLKRRQIIQKQYYLKLRNLPQIQWPKQALFSTSVCWLTTLLLPNQKTRNTLQAYLATHGIETRKVFQPLPGMPPYPTQEKFPIAEALYQRGLSLPTFAHLSPKQVNYICGLIKKIITKNEAA</sequence>
<accession>A0A1F5E7U6</accession>
<dbReference type="PANTHER" id="PTHR30244">
    <property type="entry name" value="TRANSAMINASE"/>
    <property type="match status" value="1"/>
</dbReference>
<evidence type="ECO:0008006" key="6">
    <source>
        <dbReference type="Google" id="ProtNLM"/>
    </source>
</evidence>
<dbReference type="AlphaFoldDB" id="A0A1F5E7U6"/>
<evidence type="ECO:0000256" key="1">
    <source>
        <dbReference type="PIRSR" id="PIRSR000390-1"/>
    </source>
</evidence>
<evidence type="ECO:0000313" key="4">
    <source>
        <dbReference type="EMBL" id="OGD63390.1"/>
    </source>
</evidence>